<proteinExistence type="predicted"/>
<gene>
    <name evidence="4" type="ORF">RUM43_011226</name>
</gene>
<feature type="region of interest" description="Disordered" evidence="2">
    <location>
        <begin position="473"/>
        <end position="500"/>
    </location>
</feature>
<reference evidence="4 5" key="1">
    <citation type="submission" date="2023-10" db="EMBL/GenBank/DDBJ databases">
        <title>Genomes of two closely related lineages of the louse Polyplax serrata with different host specificities.</title>
        <authorList>
            <person name="Martinu J."/>
            <person name="Tarabai H."/>
            <person name="Stefka J."/>
            <person name="Hypsa V."/>
        </authorList>
    </citation>
    <scope>NUCLEOTIDE SEQUENCE [LARGE SCALE GENOMIC DNA]</scope>
    <source>
        <strain evidence="4">HR10_N</strain>
    </source>
</reference>
<feature type="compositionally biased region" description="Low complexity" evidence="2">
    <location>
        <begin position="368"/>
        <end position="377"/>
    </location>
</feature>
<feature type="compositionally biased region" description="Basic and acidic residues" evidence="2">
    <location>
        <begin position="536"/>
        <end position="552"/>
    </location>
</feature>
<feature type="compositionally biased region" description="Basic and acidic residues" evidence="2">
    <location>
        <begin position="561"/>
        <end position="575"/>
    </location>
</feature>
<feature type="signal peptide" evidence="3">
    <location>
        <begin position="1"/>
        <end position="18"/>
    </location>
</feature>
<dbReference type="InterPro" id="IPR000618">
    <property type="entry name" value="Insect_cuticle"/>
</dbReference>
<dbReference type="EMBL" id="JAWJWE010000039">
    <property type="protein sequence ID" value="KAK6620927.1"/>
    <property type="molecule type" value="Genomic_DNA"/>
</dbReference>
<dbReference type="PROSITE" id="PS51155">
    <property type="entry name" value="CHIT_BIND_RR_2"/>
    <property type="match status" value="3"/>
</dbReference>
<dbReference type="Pfam" id="PF00379">
    <property type="entry name" value="Chitin_bind_4"/>
    <property type="match status" value="3"/>
</dbReference>
<dbReference type="GO" id="GO:0062129">
    <property type="term" value="C:chitin-based extracellular matrix"/>
    <property type="evidence" value="ECO:0007669"/>
    <property type="project" value="TreeGrafter"/>
</dbReference>
<dbReference type="GO" id="GO:0008010">
    <property type="term" value="F:structural constituent of chitin-based larval cuticle"/>
    <property type="evidence" value="ECO:0007669"/>
    <property type="project" value="TreeGrafter"/>
</dbReference>
<protein>
    <submittedName>
        <fullName evidence="4">Uncharacterized protein</fullName>
    </submittedName>
</protein>
<feature type="region of interest" description="Disordered" evidence="2">
    <location>
        <begin position="305"/>
        <end position="453"/>
    </location>
</feature>
<keyword evidence="1" id="KW-0193">Cuticle</keyword>
<organism evidence="4 5">
    <name type="scientific">Polyplax serrata</name>
    <name type="common">Common mouse louse</name>
    <dbReference type="NCBI Taxonomy" id="468196"/>
    <lineage>
        <taxon>Eukaryota</taxon>
        <taxon>Metazoa</taxon>
        <taxon>Ecdysozoa</taxon>
        <taxon>Arthropoda</taxon>
        <taxon>Hexapoda</taxon>
        <taxon>Insecta</taxon>
        <taxon>Pterygota</taxon>
        <taxon>Neoptera</taxon>
        <taxon>Paraneoptera</taxon>
        <taxon>Psocodea</taxon>
        <taxon>Troctomorpha</taxon>
        <taxon>Phthiraptera</taxon>
        <taxon>Anoplura</taxon>
        <taxon>Polyplacidae</taxon>
        <taxon>Polyplax</taxon>
    </lineage>
</organism>
<feature type="region of interest" description="Disordered" evidence="2">
    <location>
        <begin position="525"/>
        <end position="599"/>
    </location>
</feature>
<evidence type="ECO:0000313" key="4">
    <source>
        <dbReference type="EMBL" id="KAK6620927.1"/>
    </source>
</evidence>
<dbReference type="Proteomes" id="UP001372834">
    <property type="component" value="Unassembled WGS sequence"/>
</dbReference>
<feature type="compositionally biased region" description="Gly residues" evidence="2">
    <location>
        <begin position="336"/>
        <end position="348"/>
    </location>
</feature>
<name>A0AAN8S0X7_POLSC</name>
<dbReference type="PANTHER" id="PTHR10380">
    <property type="entry name" value="CUTICLE PROTEIN"/>
    <property type="match status" value="1"/>
</dbReference>
<dbReference type="AlphaFoldDB" id="A0AAN8S0X7"/>
<feature type="compositionally biased region" description="Polar residues" evidence="2">
    <location>
        <begin position="413"/>
        <end position="428"/>
    </location>
</feature>
<evidence type="ECO:0000256" key="1">
    <source>
        <dbReference type="PROSITE-ProRule" id="PRU00497"/>
    </source>
</evidence>
<feature type="chain" id="PRO_5043035722" evidence="3">
    <location>
        <begin position="19"/>
        <end position="672"/>
    </location>
</feature>
<sequence length="672" mass="71940">MNMYLTIVVLGAINLCLAQNINSPALDWIQTDGTGAYRYGYATGDEGRHYHVQSASADNTVAGKFGYKDPATGRDLQTTYTAGKRGFRARGPHIARRMDLSQAKGPFSRPNDDGQYHPELDNYFDPTEDRGYDFSYRTSNHIKEEHANSVGDVQGRYSYLDDIGFRHNVHYVAGSKTGFVVTNPVPDTFAQARGGPLYYVGKTGGAKVRGFSAVQKNLNGAYRFAASGPDHKRTEVSDASGNRRGVYTYLDDKGVQHTVEYIAGPKIGYKVINNKKGVNYNPILPFFVDSSTVLPLFPASAGSGSSTVKPGLFPTGSPSSTPGPFSTIPPFDVPFPGGGSGAGGGGSSEGSASTGGFPSDGSFPSIDGPFPSKPSGTSSGGGGSHGPPVTLPPAAPGSTVKPPGPSLFKPSTVKPTSLFKPSTENPSGSSGGLDGFDKSGDFPSPLFPSPSPSPFDPAFSKWGYDFDYFNDPSNVNPDWSKPLRGQSKPSTPLPPFHPYPVLFPTPFSDISFGLPDVFREGLNTAESGSALKPPLKGKDDSKKTSDESKSNKPGEGTSDSGSREHQSEEDKDHKIPHQSGHGGKDGSSKHYHKGYKGVEYPSRGTVKFGGVKKNEWHKVKHDDGYFSIPPGVAVRAHVQSLDIVPWNKRYLPPGEALENHEIQEHLEHHKEH</sequence>
<comment type="caution">
    <text evidence="4">The sequence shown here is derived from an EMBL/GenBank/DDBJ whole genome shotgun (WGS) entry which is preliminary data.</text>
</comment>
<evidence type="ECO:0000313" key="5">
    <source>
        <dbReference type="Proteomes" id="UP001372834"/>
    </source>
</evidence>
<accession>A0AAN8S0X7</accession>
<dbReference type="InterPro" id="IPR050468">
    <property type="entry name" value="Cuticle_Struct_Prot"/>
</dbReference>
<keyword evidence="3" id="KW-0732">Signal</keyword>
<evidence type="ECO:0000256" key="2">
    <source>
        <dbReference type="SAM" id="MobiDB-lite"/>
    </source>
</evidence>
<evidence type="ECO:0000256" key="3">
    <source>
        <dbReference type="SAM" id="SignalP"/>
    </source>
</evidence>
<feature type="compositionally biased region" description="Pro residues" evidence="2">
    <location>
        <begin position="491"/>
        <end position="500"/>
    </location>
</feature>
<feature type="compositionally biased region" description="Low complexity" evidence="2">
    <location>
        <begin position="310"/>
        <end position="330"/>
    </location>
</feature>